<proteinExistence type="predicted"/>
<dbReference type="EMBL" id="SLWY01000012">
    <property type="protein sequence ID" value="TCO80683.1"/>
    <property type="molecule type" value="Genomic_DNA"/>
</dbReference>
<dbReference type="RefSeq" id="WP_132542867.1">
    <property type="nucleotide sequence ID" value="NZ_SLWY01000012.1"/>
</dbReference>
<keyword evidence="1" id="KW-0813">Transport</keyword>
<keyword evidence="2" id="KW-0812">Transmembrane</keyword>
<dbReference type="InterPro" id="IPR051909">
    <property type="entry name" value="MFP_Cation_Efflux"/>
</dbReference>
<evidence type="ECO:0000313" key="5">
    <source>
        <dbReference type="EMBL" id="TCO80683.1"/>
    </source>
</evidence>
<feature type="signal peptide" evidence="3">
    <location>
        <begin position="1"/>
        <end position="18"/>
    </location>
</feature>
<dbReference type="GO" id="GO:0015679">
    <property type="term" value="P:plasma membrane copper ion transport"/>
    <property type="evidence" value="ECO:0007669"/>
    <property type="project" value="TreeGrafter"/>
</dbReference>
<organism evidence="5 6">
    <name type="scientific">Plasticicumulans lactativorans</name>
    <dbReference type="NCBI Taxonomy" id="1133106"/>
    <lineage>
        <taxon>Bacteria</taxon>
        <taxon>Pseudomonadati</taxon>
        <taxon>Pseudomonadota</taxon>
        <taxon>Gammaproteobacteria</taxon>
        <taxon>Candidatus Competibacteraceae</taxon>
        <taxon>Plasticicumulans</taxon>
    </lineage>
</organism>
<dbReference type="PANTHER" id="PTHR30097:SF4">
    <property type="entry name" value="SLR6042 PROTEIN"/>
    <property type="match status" value="1"/>
</dbReference>
<sequence length="562" mass="57681">MIRLLACLLALLPAPAFAHGGEDHGDGKASAAAAVVAAPRFETASGDFQLVGILDADGHGLTLYLDRYASNEPVAGARLALEADGRPLAVVDTGDGVYRVDDANLAAPGSREIIASIDADGVQDVLLGKLAVVAPAATAPAAGAGAVAGWWSVLGAAAAGLVVGLLLGRLRAPGGAAALAGAALVATAAWQAAPAFAHGGEDHGDGQAVAAPAGAGDAPSRLADASLFVPKPAQRLLGLRTRLTASGDTPRTQVLPGHLLADPNRSGRVQATQEGRIEPVDGAFPHIGQHVEAGEVLAWLVPLAARLETSERQAQLAELDSQIRLAERRLARLQPLAGSVAAGEIDAARTELAGLRERRTAMGSGLAAREALRAPVAGVISHTALVAGQLAEARETLVEIVDPAAWWAEARVFDATLPTRIERAFAETQDGRAFALELRGVGFQRRSQGLPMQFRVVDALAAPAAADARGTAQRLAGLSAGEPLRILVQSREQVRGVRLPRDAVTRGANGEPVVFVQTAAERFVPVRVRFEAVDGVDVVVTSGLAGGERVVTVGAALLAQVR</sequence>
<keyword evidence="6" id="KW-1185">Reference proteome</keyword>
<protein>
    <submittedName>
        <fullName evidence="5">Multidrug efflux pump subunit AcrA (Membrane-fusion protein)</fullName>
    </submittedName>
</protein>
<reference evidence="5 6" key="1">
    <citation type="submission" date="2019-03" db="EMBL/GenBank/DDBJ databases">
        <title>Genomic Encyclopedia of Type Strains, Phase IV (KMG-IV): sequencing the most valuable type-strain genomes for metagenomic binning, comparative biology and taxonomic classification.</title>
        <authorList>
            <person name="Goeker M."/>
        </authorList>
    </citation>
    <scope>NUCLEOTIDE SEQUENCE [LARGE SCALE GENOMIC DNA]</scope>
    <source>
        <strain evidence="5 6">DSM 25287</strain>
    </source>
</reference>
<feature type="transmembrane region" description="Helical" evidence="2">
    <location>
        <begin position="174"/>
        <end position="193"/>
    </location>
</feature>
<dbReference type="Pfam" id="PF25967">
    <property type="entry name" value="RND-MFP_C"/>
    <property type="match status" value="1"/>
</dbReference>
<gene>
    <name evidence="5" type="ORF">EV699_11218</name>
</gene>
<evidence type="ECO:0000313" key="6">
    <source>
        <dbReference type="Proteomes" id="UP000295765"/>
    </source>
</evidence>
<evidence type="ECO:0000259" key="4">
    <source>
        <dbReference type="Pfam" id="PF25967"/>
    </source>
</evidence>
<name>A0A4R2L2V0_9GAMM</name>
<dbReference type="Gene3D" id="2.40.50.100">
    <property type="match status" value="1"/>
</dbReference>
<dbReference type="AlphaFoldDB" id="A0A4R2L2V0"/>
<dbReference type="PANTHER" id="PTHR30097">
    <property type="entry name" value="CATION EFFLUX SYSTEM PROTEIN CUSB"/>
    <property type="match status" value="1"/>
</dbReference>
<dbReference type="Proteomes" id="UP000295765">
    <property type="component" value="Unassembled WGS sequence"/>
</dbReference>
<comment type="caution">
    <text evidence="5">The sequence shown here is derived from an EMBL/GenBank/DDBJ whole genome shotgun (WGS) entry which is preliminary data.</text>
</comment>
<feature type="chain" id="PRO_5020451375" evidence="3">
    <location>
        <begin position="19"/>
        <end position="562"/>
    </location>
</feature>
<keyword evidence="2" id="KW-0472">Membrane</keyword>
<dbReference type="Gene3D" id="1.10.287.470">
    <property type="entry name" value="Helix hairpin bin"/>
    <property type="match status" value="1"/>
</dbReference>
<feature type="domain" description="Multidrug resistance protein MdtA-like C-terminal permuted SH3" evidence="4">
    <location>
        <begin position="499"/>
        <end position="554"/>
    </location>
</feature>
<dbReference type="InterPro" id="IPR058627">
    <property type="entry name" value="MdtA-like_C"/>
</dbReference>
<dbReference type="SUPFAM" id="SSF111369">
    <property type="entry name" value="HlyD-like secretion proteins"/>
    <property type="match status" value="1"/>
</dbReference>
<evidence type="ECO:0000256" key="1">
    <source>
        <dbReference type="ARBA" id="ARBA00022448"/>
    </source>
</evidence>
<dbReference type="GO" id="GO:0030313">
    <property type="term" value="C:cell envelope"/>
    <property type="evidence" value="ECO:0007669"/>
    <property type="project" value="TreeGrafter"/>
</dbReference>
<accession>A0A4R2L2V0</accession>
<keyword evidence="3" id="KW-0732">Signal</keyword>
<keyword evidence="2" id="KW-1133">Transmembrane helix</keyword>
<dbReference type="Gene3D" id="2.40.420.20">
    <property type="match status" value="1"/>
</dbReference>
<evidence type="ECO:0000256" key="2">
    <source>
        <dbReference type="SAM" id="Phobius"/>
    </source>
</evidence>
<dbReference type="GO" id="GO:0060003">
    <property type="term" value="P:copper ion export"/>
    <property type="evidence" value="ECO:0007669"/>
    <property type="project" value="TreeGrafter"/>
</dbReference>
<feature type="transmembrane region" description="Helical" evidence="2">
    <location>
        <begin position="148"/>
        <end position="167"/>
    </location>
</feature>
<dbReference type="OrthoDB" id="7059230at2"/>
<evidence type="ECO:0000256" key="3">
    <source>
        <dbReference type="SAM" id="SignalP"/>
    </source>
</evidence>